<gene>
    <name evidence="2" type="ORF">PNK_1492</name>
</gene>
<reference evidence="3" key="1">
    <citation type="submission" date="2015-09" db="EMBL/GenBank/DDBJ databases">
        <authorList>
            <person name="Bertelli C."/>
        </authorList>
    </citation>
    <scope>NUCLEOTIDE SEQUENCE [LARGE SCALE GENOMIC DNA]</scope>
    <source>
        <strain evidence="3">KNic</strain>
    </source>
</reference>
<dbReference type="EMBL" id="LN879502">
    <property type="protein sequence ID" value="CUI17102.1"/>
    <property type="molecule type" value="Genomic_DNA"/>
</dbReference>
<dbReference type="Pfam" id="PF04134">
    <property type="entry name" value="DCC1-like"/>
    <property type="match status" value="1"/>
</dbReference>
<dbReference type="KEGG" id="pnl:PNK_1492"/>
<name>A0A0U5JCA5_9BACT</name>
<evidence type="ECO:0000256" key="1">
    <source>
        <dbReference type="SAM" id="Phobius"/>
    </source>
</evidence>
<dbReference type="PANTHER" id="PTHR33639">
    <property type="entry name" value="THIOL-DISULFIDE OXIDOREDUCTASE DCC"/>
    <property type="match status" value="1"/>
</dbReference>
<sequence>MYKPFSHLVFYDGECGLCDRVVQLLLKLDKHGRFVFAPLKGETAAFYLKNLPDKYKGKDSLILIEDYQSSHPQTYVLAKGALRICWLLGGIWSLVGCLSFLPSVFFDWAYRLVAQNRHRFFSAKECVLPPKNQGGRFLP</sequence>
<proteinExistence type="predicted"/>
<dbReference type="InterPro" id="IPR052927">
    <property type="entry name" value="DCC_oxidoreductase"/>
</dbReference>
<evidence type="ECO:0000313" key="2">
    <source>
        <dbReference type="EMBL" id="CUI17102.1"/>
    </source>
</evidence>
<dbReference type="AlphaFoldDB" id="A0A0U5JCA5"/>
<keyword evidence="3" id="KW-1185">Reference proteome</keyword>
<keyword evidence="1" id="KW-0472">Membrane</keyword>
<dbReference type="InParanoid" id="A0A0U5JCA5"/>
<dbReference type="InterPro" id="IPR007263">
    <property type="entry name" value="DCC1-like"/>
</dbReference>
<dbReference type="PATRIC" id="fig|389348.3.peg.1675"/>
<organism evidence="2 3">
    <name type="scientific">Candidatus Protochlamydia naegleriophila</name>
    <dbReference type="NCBI Taxonomy" id="389348"/>
    <lineage>
        <taxon>Bacteria</taxon>
        <taxon>Pseudomonadati</taxon>
        <taxon>Chlamydiota</taxon>
        <taxon>Chlamydiia</taxon>
        <taxon>Parachlamydiales</taxon>
        <taxon>Parachlamydiaceae</taxon>
        <taxon>Candidatus Protochlamydia</taxon>
    </lineage>
</organism>
<feature type="transmembrane region" description="Helical" evidence="1">
    <location>
        <begin position="86"/>
        <end position="110"/>
    </location>
</feature>
<protein>
    <submittedName>
        <fullName evidence="2">Conserved hypothetical membrane protein</fullName>
    </submittedName>
</protein>
<dbReference type="GO" id="GO:0015035">
    <property type="term" value="F:protein-disulfide reductase activity"/>
    <property type="evidence" value="ECO:0007669"/>
    <property type="project" value="InterPro"/>
</dbReference>
<dbReference type="PANTHER" id="PTHR33639:SF2">
    <property type="entry name" value="DUF393 DOMAIN-CONTAINING PROTEIN"/>
    <property type="match status" value="1"/>
</dbReference>
<keyword evidence="1" id="KW-1133">Transmembrane helix</keyword>
<dbReference type="Proteomes" id="UP000069902">
    <property type="component" value="Chromosome cPNK"/>
</dbReference>
<keyword evidence="1" id="KW-0812">Transmembrane</keyword>
<evidence type="ECO:0000313" key="3">
    <source>
        <dbReference type="Proteomes" id="UP000069902"/>
    </source>
</evidence>
<accession>A0A0U5JCA5</accession>